<protein>
    <submittedName>
        <fullName evidence="3">Twitching motility protein PilT</fullName>
    </submittedName>
</protein>
<dbReference type="Gene3D" id="3.40.50.300">
    <property type="entry name" value="P-loop containing nucleotide triphosphate hydrolases"/>
    <property type="match status" value="1"/>
</dbReference>
<dbReference type="SUPFAM" id="SSF52540">
    <property type="entry name" value="P-loop containing nucleoside triphosphate hydrolases"/>
    <property type="match status" value="1"/>
</dbReference>
<dbReference type="Pfam" id="PF00437">
    <property type="entry name" value="T2SSE"/>
    <property type="match status" value="1"/>
</dbReference>
<dbReference type="RefSeq" id="WP_149280405.1">
    <property type="nucleotide sequence ID" value="NZ_CP043507.1"/>
</dbReference>
<dbReference type="Proteomes" id="UP000324536">
    <property type="component" value="Plasmid unnamed1"/>
</dbReference>
<dbReference type="InterPro" id="IPR050921">
    <property type="entry name" value="T4SS_GSP_E_ATPase"/>
</dbReference>
<dbReference type="EMBL" id="CP043507">
    <property type="protein sequence ID" value="QEO18748.1"/>
    <property type="molecule type" value="Genomic_DNA"/>
</dbReference>
<dbReference type="OrthoDB" id="9804785at2"/>
<evidence type="ECO:0000259" key="2">
    <source>
        <dbReference type="Pfam" id="PF00437"/>
    </source>
</evidence>
<dbReference type="InterPro" id="IPR027417">
    <property type="entry name" value="P-loop_NTPase"/>
</dbReference>
<gene>
    <name evidence="3" type="ORF">FLP30_12710</name>
</gene>
<feature type="domain" description="Bacterial type II secretion system protein E" evidence="2">
    <location>
        <begin position="22"/>
        <end position="302"/>
    </location>
</feature>
<name>A0A5C1YT00_9PROT</name>
<dbReference type="InterPro" id="IPR001482">
    <property type="entry name" value="T2SS/T4SS_dom"/>
</dbReference>
<dbReference type="KEGG" id="acek:FLP30_12710"/>
<reference evidence="3 4" key="1">
    <citation type="submission" date="2019-09" db="EMBL/GenBank/DDBJ databases">
        <title>Genome sequencing of strain KACC 21233.</title>
        <authorList>
            <person name="Heo J."/>
            <person name="Kim S.-J."/>
            <person name="Kim J.-S."/>
            <person name="Hong S.-B."/>
            <person name="Kwon S.-W."/>
        </authorList>
    </citation>
    <scope>NUCLEOTIDE SEQUENCE [LARGE SCALE GENOMIC DNA]</scope>
    <source>
        <strain evidence="3 4">KACC 21233</strain>
        <plasmid evidence="3 4">unnamed1</plasmid>
    </source>
</reference>
<keyword evidence="3" id="KW-0614">Plasmid</keyword>
<accession>A0A5C1YT00</accession>
<comment type="similarity">
    <text evidence="1">Belongs to the GSP E family.</text>
</comment>
<dbReference type="PANTHER" id="PTHR30486:SF6">
    <property type="entry name" value="TYPE IV PILUS RETRACTATION ATPASE PILT"/>
    <property type="match status" value="1"/>
</dbReference>
<sequence>MSDALPLWEGDLNALRNEELDRLLMWCAESEASRIQIQTGCPIAVRIHGRNHEITRREVSDTIVREAIAKMYRDQSVLSRLASAEAIDIAYTLWPNRKGRRYPFRINGIATTIGGNDGIGITIRPLADIPRSVEEQGVEPALLEAFEGDKGAFMVCGPTGSGKTTLMGGITRRRLEDPDCHCNIVEGSSPTELLFDRVRKVNATIMQTEIPRKMASFDEFIRAAMRQEPTDINVTEIRDPPTMVAGVDAGNTGHRLMASMHTNDPADTIRRASALCPADQRDSLTMGFVENLRLLVNQRLLPSRDGKRTAIRAFLPITRSIRNTLLDSPRDRWPGLIRDLTDTQGQSFTTAIRAALAQGRITETVAGMALREET</sequence>
<keyword evidence="4" id="KW-1185">Reference proteome</keyword>
<evidence type="ECO:0000313" key="4">
    <source>
        <dbReference type="Proteomes" id="UP000324536"/>
    </source>
</evidence>
<evidence type="ECO:0000256" key="1">
    <source>
        <dbReference type="ARBA" id="ARBA00006611"/>
    </source>
</evidence>
<dbReference type="Gene3D" id="3.30.450.90">
    <property type="match status" value="1"/>
</dbReference>
<proteinExistence type="inferred from homology"/>
<organism evidence="3 4">
    <name type="scientific">Acetobacter vaccinii</name>
    <dbReference type="NCBI Taxonomy" id="2592655"/>
    <lineage>
        <taxon>Bacteria</taxon>
        <taxon>Pseudomonadati</taxon>
        <taxon>Pseudomonadota</taxon>
        <taxon>Alphaproteobacteria</taxon>
        <taxon>Acetobacterales</taxon>
        <taxon>Acetobacteraceae</taxon>
        <taxon>Acetobacter</taxon>
    </lineage>
</organism>
<dbReference type="AlphaFoldDB" id="A0A5C1YT00"/>
<geneLocation type="plasmid" evidence="3">
    <name>unnamed1</name>
</geneLocation>
<evidence type="ECO:0000313" key="3">
    <source>
        <dbReference type="EMBL" id="QEO18748.1"/>
    </source>
</evidence>
<dbReference type="GO" id="GO:0016887">
    <property type="term" value="F:ATP hydrolysis activity"/>
    <property type="evidence" value="ECO:0007669"/>
    <property type="project" value="InterPro"/>
</dbReference>
<dbReference type="PANTHER" id="PTHR30486">
    <property type="entry name" value="TWITCHING MOTILITY PROTEIN PILT"/>
    <property type="match status" value="1"/>
</dbReference>